<keyword evidence="8" id="KW-0732">Signal</keyword>
<evidence type="ECO:0000256" key="3">
    <source>
        <dbReference type="ARBA" id="ARBA00022448"/>
    </source>
</evidence>
<dbReference type="GO" id="GO:1990281">
    <property type="term" value="C:efflux pump complex"/>
    <property type="evidence" value="ECO:0007669"/>
    <property type="project" value="TreeGrafter"/>
</dbReference>
<keyword evidence="6" id="KW-0472">Membrane</keyword>
<dbReference type="PANTHER" id="PTHR30026:SF22">
    <property type="entry name" value="OUTER MEMBRANE EFFLUX PROTEIN"/>
    <property type="match status" value="1"/>
</dbReference>
<organism evidence="9 10">
    <name type="scientific">Pelagibacterium luteolum</name>
    <dbReference type="NCBI Taxonomy" id="440168"/>
    <lineage>
        <taxon>Bacteria</taxon>
        <taxon>Pseudomonadati</taxon>
        <taxon>Pseudomonadota</taxon>
        <taxon>Alphaproteobacteria</taxon>
        <taxon>Hyphomicrobiales</taxon>
        <taxon>Devosiaceae</taxon>
        <taxon>Pelagibacterium</taxon>
    </lineage>
</organism>
<evidence type="ECO:0000256" key="4">
    <source>
        <dbReference type="ARBA" id="ARBA00022452"/>
    </source>
</evidence>
<dbReference type="PANTHER" id="PTHR30026">
    <property type="entry name" value="OUTER MEMBRANE PROTEIN TOLC"/>
    <property type="match status" value="1"/>
</dbReference>
<dbReference type="RefSeq" id="WP_090595994.1">
    <property type="nucleotide sequence ID" value="NZ_FNCS01000005.1"/>
</dbReference>
<dbReference type="GO" id="GO:0015288">
    <property type="term" value="F:porin activity"/>
    <property type="evidence" value="ECO:0007669"/>
    <property type="project" value="TreeGrafter"/>
</dbReference>
<protein>
    <submittedName>
        <fullName evidence="9">Outer membrane protein</fullName>
    </submittedName>
</protein>
<accession>A0A1G7W0B3</accession>
<evidence type="ECO:0000256" key="7">
    <source>
        <dbReference type="ARBA" id="ARBA00023237"/>
    </source>
</evidence>
<dbReference type="Gene3D" id="1.20.1600.10">
    <property type="entry name" value="Outer membrane efflux proteins (OEP)"/>
    <property type="match status" value="1"/>
</dbReference>
<dbReference type="InterPro" id="IPR003423">
    <property type="entry name" value="OMP_efflux"/>
</dbReference>
<proteinExistence type="inferred from homology"/>
<dbReference type="GO" id="GO:0015562">
    <property type="term" value="F:efflux transmembrane transporter activity"/>
    <property type="evidence" value="ECO:0007669"/>
    <property type="project" value="InterPro"/>
</dbReference>
<evidence type="ECO:0000256" key="6">
    <source>
        <dbReference type="ARBA" id="ARBA00023136"/>
    </source>
</evidence>
<dbReference type="SUPFAM" id="SSF56954">
    <property type="entry name" value="Outer membrane efflux proteins (OEP)"/>
    <property type="match status" value="1"/>
</dbReference>
<gene>
    <name evidence="9" type="ORF">SAMN04487974_105119</name>
</gene>
<dbReference type="InterPro" id="IPR051906">
    <property type="entry name" value="TolC-like"/>
</dbReference>
<keyword evidence="7" id="KW-0998">Cell outer membrane</keyword>
<evidence type="ECO:0000256" key="2">
    <source>
        <dbReference type="ARBA" id="ARBA00007613"/>
    </source>
</evidence>
<reference evidence="9 10" key="1">
    <citation type="submission" date="2016-10" db="EMBL/GenBank/DDBJ databases">
        <authorList>
            <person name="de Groot N.N."/>
        </authorList>
    </citation>
    <scope>NUCLEOTIDE SEQUENCE [LARGE SCALE GENOMIC DNA]</scope>
    <source>
        <strain evidence="9 10">CGMCC 1.10267</strain>
    </source>
</reference>
<feature type="chain" id="PRO_5011764158" evidence="8">
    <location>
        <begin position="27"/>
        <end position="450"/>
    </location>
</feature>
<comment type="similarity">
    <text evidence="2">Belongs to the outer membrane factor (OMF) (TC 1.B.17) family.</text>
</comment>
<dbReference type="AlphaFoldDB" id="A0A1G7W0B3"/>
<name>A0A1G7W0B3_9HYPH</name>
<sequence length="450" mass="46759">MFVSRVLRLGAVALLSFTALIGSAQAESLTSALAYAYENNPDIASSFLTVRSARQGIIAAEGARLPTIGAEGSLGASWNSATDSWSTSDSIGLGLSQTLFDNNSSDAAIRGAEAQYEAAIFGAENTEQNVLLSVISAYVNVVTNRRVVDIRNESIGFVRAQVQSARDRLELGEGTQLDVAQAEASLAQSSASYQAAVNNLRQSEANYQRFVGRMPGALSGGYNFSALIPSSLDASLARATSSHPALLASAAQLRAAQYGYEETIASFGPNLSLSGNVGAEGFTANTVVTGASVSLRLSVPIYTPARDPSVEQANIGQIQSQLEGLATRDQIVEAVRQGWAGVEAATAQIEAATAAVAASRIALQAVIDQNEVGQSTTLDVLDARATVAGVEETLISAQGQRTIAAYSLVAAIGALNAQTLNLPVQQRTVEGEIVVNHTAPAPADAWGNLR</sequence>
<evidence type="ECO:0000256" key="1">
    <source>
        <dbReference type="ARBA" id="ARBA00004442"/>
    </source>
</evidence>
<evidence type="ECO:0000256" key="5">
    <source>
        <dbReference type="ARBA" id="ARBA00022692"/>
    </source>
</evidence>
<keyword evidence="4" id="KW-1134">Transmembrane beta strand</keyword>
<dbReference type="Pfam" id="PF02321">
    <property type="entry name" value="OEP"/>
    <property type="match status" value="2"/>
</dbReference>
<evidence type="ECO:0000313" key="9">
    <source>
        <dbReference type="EMBL" id="SDG65361.1"/>
    </source>
</evidence>
<evidence type="ECO:0000256" key="8">
    <source>
        <dbReference type="SAM" id="SignalP"/>
    </source>
</evidence>
<dbReference type="Proteomes" id="UP000199495">
    <property type="component" value="Unassembled WGS sequence"/>
</dbReference>
<feature type="signal peptide" evidence="8">
    <location>
        <begin position="1"/>
        <end position="26"/>
    </location>
</feature>
<dbReference type="OrthoDB" id="9789368at2"/>
<keyword evidence="10" id="KW-1185">Reference proteome</keyword>
<dbReference type="EMBL" id="FNCS01000005">
    <property type="protein sequence ID" value="SDG65361.1"/>
    <property type="molecule type" value="Genomic_DNA"/>
</dbReference>
<comment type="subcellular location">
    <subcellularLocation>
        <location evidence="1">Cell outer membrane</location>
    </subcellularLocation>
</comment>
<evidence type="ECO:0000313" key="10">
    <source>
        <dbReference type="Proteomes" id="UP000199495"/>
    </source>
</evidence>
<dbReference type="GO" id="GO:0009279">
    <property type="term" value="C:cell outer membrane"/>
    <property type="evidence" value="ECO:0007669"/>
    <property type="project" value="UniProtKB-SubCell"/>
</dbReference>
<keyword evidence="3" id="KW-0813">Transport</keyword>
<keyword evidence="5" id="KW-0812">Transmembrane</keyword>
<dbReference type="STRING" id="440168.SAMN04487974_105119"/>